<dbReference type="Pfam" id="PF17921">
    <property type="entry name" value="Integrase_H2C2"/>
    <property type="match status" value="1"/>
</dbReference>
<dbReference type="Gene3D" id="1.10.340.70">
    <property type="match status" value="1"/>
</dbReference>
<organism evidence="2 3">
    <name type="scientific">Scomber scombrus</name>
    <name type="common">Atlantic mackerel</name>
    <name type="synonym">Scomber vernalis</name>
    <dbReference type="NCBI Taxonomy" id="13677"/>
    <lineage>
        <taxon>Eukaryota</taxon>
        <taxon>Metazoa</taxon>
        <taxon>Chordata</taxon>
        <taxon>Craniata</taxon>
        <taxon>Vertebrata</taxon>
        <taxon>Euteleostomi</taxon>
        <taxon>Actinopterygii</taxon>
        <taxon>Neopterygii</taxon>
        <taxon>Teleostei</taxon>
        <taxon>Neoteleostei</taxon>
        <taxon>Acanthomorphata</taxon>
        <taxon>Pelagiaria</taxon>
        <taxon>Scombriformes</taxon>
        <taxon>Scombridae</taxon>
        <taxon>Scomber</taxon>
    </lineage>
</organism>
<evidence type="ECO:0000313" key="3">
    <source>
        <dbReference type="Proteomes" id="UP001314229"/>
    </source>
</evidence>
<gene>
    <name evidence="2" type="ORF">FSCOSCO3_A035024</name>
</gene>
<dbReference type="AlphaFoldDB" id="A0AAV1PVE2"/>
<comment type="caution">
    <text evidence="2">The sequence shown here is derived from an EMBL/GenBank/DDBJ whole genome shotgun (WGS) entry which is preliminary data.</text>
</comment>
<evidence type="ECO:0000259" key="1">
    <source>
        <dbReference type="Pfam" id="PF17921"/>
    </source>
</evidence>
<accession>A0AAV1PVE2</accession>
<name>A0AAV1PVE2_SCOSC</name>
<sequence length="232" mass="26203">MDPEMARQLMDLKVHDRYPEGTTSKQRYVIKRRADNFLIKEHLAKVITTAEEANSVFVEFHRSGIGGHFGVEKTQSAIITRYYWPGIQDIRKWIAQCPECRAKRAVIKEKTEYEPIQIATRANSMSPLCSQIVNSYLAAVGNSTGAGIVDAYTKTAVWQGTHRHFRRSSGPQALSGCREVGMLFNQSPKIAGHNILWRVCMQDELAQLCRACWEESSGADTDNWSEDTLCCD</sequence>
<evidence type="ECO:0000313" key="2">
    <source>
        <dbReference type="EMBL" id="CAK6975270.1"/>
    </source>
</evidence>
<reference evidence="2 3" key="1">
    <citation type="submission" date="2024-01" db="EMBL/GenBank/DDBJ databases">
        <authorList>
            <person name="Alioto T."/>
            <person name="Alioto T."/>
            <person name="Gomez Garrido J."/>
        </authorList>
    </citation>
    <scope>NUCLEOTIDE SEQUENCE [LARGE SCALE GENOMIC DNA]</scope>
</reference>
<feature type="domain" description="Integrase zinc-binding" evidence="1">
    <location>
        <begin position="51"/>
        <end position="103"/>
    </location>
</feature>
<proteinExistence type="predicted"/>
<protein>
    <submittedName>
        <fullName evidence="2">Uncharacterized protein LOC117534630 isoform X4</fullName>
    </submittedName>
</protein>
<dbReference type="InterPro" id="IPR041588">
    <property type="entry name" value="Integrase_H2C2"/>
</dbReference>
<dbReference type="EMBL" id="CAWUFR010000292">
    <property type="protein sequence ID" value="CAK6975270.1"/>
    <property type="molecule type" value="Genomic_DNA"/>
</dbReference>
<keyword evidence="3" id="KW-1185">Reference proteome</keyword>
<dbReference type="Proteomes" id="UP001314229">
    <property type="component" value="Unassembled WGS sequence"/>
</dbReference>